<comment type="caution">
    <text evidence="2">The sequence shown here is derived from an EMBL/GenBank/DDBJ whole genome shotgun (WGS) entry which is preliminary data.</text>
</comment>
<feature type="compositionally biased region" description="Low complexity" evidence="1">
    <location>
        <begin position="135"/>
        <end position="146"/>
    </location>
</feature>
<dbReference type="Proteomes" id="UP001459277">
    <property type="component" value="Unassembled WGS sequence"/>
</dbReference>
<dbReference type="PANTHER" id="PTHR36021:SF1">
    <property type="entry name" value="COREPRESSOR"/>
    <property type="match status" value="1"/>
</dbReference>
<name>A0AAW2CK34_9ROSI</name>
<reference evidence="2 3" key="1">
    <citation type="submission" date="2024-01" db="EMBL/GenBank/DDBJ databases">
        <title>A telomere-to-telomere, gap-free genome of sweet tea (Lithocarpus litseifolius).</title>
        <authorList>
            <person name="Zhou J."/>
        </authorList>
    </citation>
    <scope>NUCLEOTIDE SEQUENCE [LARGE SCALE GENOMIC DNA]</scope>
    <source>
        <strain evidence="2">Zhou-2022a</strain>
        <tissue evidence="2">Leaf</tissue>
    </source>
</reference>
<dbReference type="PANTHER" id="PTHR36021">
    <property type="entry name" value="COREPRESSOR"/>
    <property type="match status" value="1"/>
</dbReference>
<feature type="region of interest" description="Disordered" evidence="1">
    <location>
        <begin position="59"/>
        <end position="200"/>
    </location>
</feature>
<feature type="compositionally biased region" description="Basic residues" evidence="1">
    <location>
        <begin position="120"/>
        <end position="131"/>
    </location>
</feature>
<evidence type="ECO:0000313" key="3">
    <source>
        <dbReference type="Proteomes" id="UP001459277"/>
    </source>
</evidence>
<proteinExistence type="predicted"/>
<gene>
    <name evidence="2" type="ORF">SO802_022260</name>
</gene>
<feature type="compositionally biased region" description="Basic residues" evidence="1">
    <location>
        <begin position="156"/>
        <end position="177"/>
    </location>
</feature>
<evidence type="ECO:0000256" key="1">
    <source>
        <dbReference type="SAM" id="MobiDB-lite"/>
    </source>
</evidence>
<protein>
    <submittedName>
        <fullName evidence="2">Uncharacterized protein</fullName>
    </submittedName>
</protein>
<accession>A0AAW2CK34</accession>
<feature type="region of interest" description="Disordered" evidence="1">
    <location>
        <begin position="1"/>
        <end position="33"/>
    </location>
</feature>
<keyword evidence="3" id="KW-1185">Reference proteome</keyword>
<sequence>MGKNQAYKAMQRARLGSSSAGPDEVEDGMVDGSFHSPEWHAARLASLKTSHTITWEEYKKKQKEDELKKGEMEADTDRMMREYRAQLDAERARKLAQGKNHSSSKSSHKKDKKDKDLKKRSSSRKRKHSRRRSSESSFSSSSSDSSSSDEEERESRRSKSRSKRTKKEKKHRSRSKHCSSDDDKADGPVPLSRFFESVKS</sequence>
<organism evidence="2 3">
    <name type="scientific">Lithocarpus litseifolius</name>
    <dbReference type="NCBI Taxonomy" id="425828"/>
    <lineage>
        <taxon>Eukaryota</taxon>
        <taxon>Viridiplantae</taxon>
        <taxon>Streptophyta</taxon>
        <taxon>Embryophyta</taxon>
        <taxon>Tracheophyta</taxon>
        <taxon>Spermatophyta</taxon>
        <taxon>Magnoliopsida</taxon>
        <taxon>eudicotyledons</taxon>
        <taxon>Gunneridae</taxon>
        <taxon>Pentapetalae</taxon>
        <taxon>rosids</taxon>
        <taxon>fabids</taxon>
        <taxon>Fagales</taxon>
        <taxon>Fagaceae</taxon>
        <taxon>Lithocarpus</taxon>
    </lineage>
</organism>
<evidence type="ECO:0000313" key="2">
    <source>
        <dbReference type="EMBL" id="KAK9997574.1"/>
    </source>
</evidence>
<feature type="compositionally biased region" description="Basic and acidic residues" evidence="1">
    <location>
        <begin position="59"/>
        <end position="93"/>
    </location>
</feature>
<dbReference type="AlphaFoldDB" id="A0AAW2CK34"/>
<dbReference type="EMBL" id="JAZDWU010000007">
    <property type="protein sequence ID" value="KAK9997574.1"/>
    <property type="molecule type" value="Genomic_DNA"/>
</dbReference>